<name>A0A1Z4JF50_LEPBY</name>
<gene>
    <name evidence="1" type="ORF">NIES2135_22380</name>
</gene>
<proteinExistence type="predicted"/>
<organism evidence="1 2">
    <name type="scientific">Leptolyngbya boryana NIES-2135</name>
    <dbReference type="NCBI Taxonomy" id="1973484"/>
    <lineage>
        <taxon>Bacteria</taxon>
        <taxon>Bacillati</taxon>
        <taxon>Cyanobacteriota</taxon>
        <taxon>Cyanophyceae</taxon>
        <taxon>Leptolyngbyales</taxon>
        <taxon>Leptolyngbyaceae</taxon>
        <taxon>Leptolyngbya group</taxon>
        <taxon>Leptolyngbya</taxon>
    </lineage>
</organism>
<accession>A0A1Z4JF50</accession>
<evidence type="ECO:0000313" key="1">
    <source>
        <dbReference type="EMBL" id="BAY55415.1"/>
    </source>
</evidence>
<dbReference type="Proteomes" id="UP000217895">
    <property type="component" value="Chromosome"/>
</dbReference>
<protein>
    <recommendedName>
        <fullName evidence="3">STAS/SEC14 domain-containing protein</fullName>
    </recommendedName>
</protein>
<reference evidence="1 2" key="1">
    <citation type="submission" date="2017-06" db="EMBL/GenBank/DDBJ databases">
        <title>Genome sequencing of cyanobaciteial culture collection at National Institute for Environmental Studies (NIES).</title>
        <authorList>
            <person name="Hirose Y."/>
            <person name="Shimura Y."/>
            <person name="Fujisawa T."/>
            <person name="Nakamura Y."/>
            <person name="Kawachi M."/>
        </authorList>
    </citation>
    <scope>NUCLEOTIDE SEQUENCE [LARGE SCALE GENOMIC DNA]</scope>
    <source>
        <strain evidence="1 2">NIES-2135</strain>
    </source>
</reference>
<sequence length="124" mass="14130">MSLDELLHAVQALDETDLDQLVRQALLLQAQRRANILSLAESELLLQINQGIPATLHQRYQELAEKRDAEMLSNLEYEELLELSDRIEDLTVQRLEALTKLAALRHVSLQQVMDELGIQAPSYV</sequence>
<evidence type="ECO:0000313" key="2">
    <source>
        <dbReference type="Proteomes" id="UP000217895"/>
    </source>
</evidence>
<dbReference type="AlphaFoldDB" id="A0A1Z4JF50"/>
<evidence type="ECO:0008006" key="3">
    <source>
        <dbReference type="Google" id="ProtNLM"/>
    </source>
</evidence>
<dbReference type="EMBL" id="AP018203">
    <property type="protein sequence ID" value="BAY55415.1"/>
    <property type="molecule type" value="Genomic_DNA"/>
</dbReference>
<keyword evidence="2" id="KW-1185">Reference proteome</keyword>